<dbReference type="InterPro" id="IPR025316">
    <property type="entry name" value="DUF4221"/>
</dbReference>
<organism evidence="1 2">
    <name type="scientific">Phocaeicola coprophilus</name>
    <dbReference type="NCBI Taxonomy" id="387090"/>
    <lineage>
        <taxon>Bacteria</taxon>
        <taxon>Pseudomonadati</taxon>
        <taxon>Bacteroidota</taxon>
        <taxon>Bacteroidia</taxon>
        <taxon>Bacteroidales</taxon>
        <taxon>Bacteroidaceae</taxon>
        <taxon>Phocaeicola</taxon>
    </lineage>
</organism>
<dbReference type="GeneID" id="78403646"/>
<reference evidence="1 2" key="1">
    <citation type="submission" date="2018-08" db="EMBL/GenBank/DDBJ databases">
        <title>A genome reference for cultivated species of the human gut microbiota.</title>
        <authorList>
            <person name="Zou Y."/>
            <person name="Xue W."/>
            <person name="Luo G."/>
        </authorList>
    </citation>
    <scope>NUCLEOTIDE SEQUENCE [LARGE SCALE GENOMIC DNA]</scope>
    <source>
        <strain evidence="1 2">AM42-38</strain>
    </source>
</reference>
<sequence>MNLKFILALSIGIVCGACSKQTSENRMGKQLYTMQELPHKVFSLDDSTTQVISHIHTYEKNDSLFLASYNNPLHNICIFDVKSGKEVRKIQFRKEGPNALDGNVFGFLIHNEDSIFVYHTWLWQLDLFNNKGELLKKYRLKDYPLQKNCHFRCPEILPCPNTPIKKADEYIILQGQGCNVCDTQSNDIPQGVSLLLNLKDSIVYYANSYPEIYGNKDAVWQPFAYRVIPYDLSPANEMVLSFPADDSIRVFNIHTQETKTFFAGYSHPYSIRPAKRNSMADIMRNVAEQVQYTGIYYDRWNQLYYRLLTLPESEWDGNTRAFPSRHLAVVILDKDFQKVGEYNIKEKTNRYGSCFVSPEGLHINILSDNDDYMTFITVKPRKL</sequence>
<dbReference type="SUPFAM" id="SSF69322">
    <property type="entry name" value="Tricorn protease domain 2"/>
    <property type="match status" value="1"/>
</dbReference>
<evidence type="ECO:0000313" key="1">
    <source>
        <dbReference type="EMBL" id="RHA77226.1"/>
    </source>
</evidence>
<dbReference type="Pfam" id="PF13970">
    <property type="entry name" value="DUF4221"/>
    <property type="match status" value="1"/>
</dbReference>
<name>A0A413T2C9_9BACT</name>
<gene>
    <name evidence="1" type="ORF">DW921_04920</name>
</gene>
<comment type="caution">
    <text evidence="1">The sequence shown here is derived from an EMBL/GenBank/DDBJ whole genome shotgun (WGS) entry which is preliminary data.</text>
</comment>
<protein>
    <submittedName>
        <fullName evidence="1">DUF4221 domain-containing protein</fullName>
    </submittedName>
</protein>
<dbReference type="RefSeq" id="WP_008144096.1">
    <property type="nucleotide sequence ID" value="NZ_CABJGD010000007.1"/>
</dbReference>
<dbReference type="Proteomes" id="UP000283855">
    <property type="component" value="Unassembled WGS sequence"/>
</dbReference>
<dbReference type="EMBL" id="QSFT01000007">
    <property type="protein sequence ID" value="RHA77226.1"/>
    <property type="molecule type" value="Genomic_DNA"/>
</dbReference>
<proteinExistence type="predicted"/>
<accession>A0A413T2C9</accession>
<evidence type="ECO:0000313" key="2">
    <source>
        <dbReference type="Proteomes" id="UP000283855"/>
    </source>
</evidence>
<dbReference type="AlphaFoldDB" id="A0A413T2C9"/>